<dbReference type="InterPro" id="IPR027417">
    <property type="entry name" value="P-loop_NTPase"/>
</dbReference>
<name>A0A317SED4_9PEZI</name>
<dbReference type="EMBL" id="PYWC01001005">
    <property type="protein sequence ID" value="PWW69002.1"/>
    <property type="molecule type" value="Genomic_DNA"/>
</dbReference>
<dbReference type="AlphaFoldDB" id="A0A317SED4"/>
<dbReference type="CDD" id="cd02042">
    <property type="entry name" value="ParAB_family"/>
    <property type="match status" value="1"/>
</dbReference>
<dbReference type="InterPro" id="IPR050678">
    <property type="entry name" value="DNA_Partitioning_ATPase"/>
</dbReference>
<dbReference type="Pfam" id="PF13614">
    <property type="entry name" value="AAA_31"/>
    <property type="match status" value="1"/>
</dbReference>
<evidence type="ECO:0000259" key="1">
    <source>
        <dbReference type="Pfam" id="PF13614"/>
    </source>
</evidence>
<evidence type="ECO:0000313" key="2">
    <source>
        <dbReference type="EMBL" id="PWW69002.1"/>
    </source>
</evidence>
<protein>
    <submittedName>
        <fullName evidence="2">Cobyrinic acid a,c-diamide synthase</fullName>
    </submittedName>
</protein>
<gene>
    <name evidence="2" type="ORF">C7212DRAFT_349035</name>
</gene>
<feature type="domain" description="AAA" evidence="1">
    <location>
        <begin position="108"/>
        <end position="163"/>
    </location>
</feature>
<organism evidence="2 3">
    <name type="scientific">Tuber magnatum</name>
    <name type="common">white Piedmont truffle</name>
    <dbReference type="NCBI Taxonomy" id="42249"/>
    <lineage>
        <taxon>Eukaryota</taxon>
        <taxon>Fungi</taxon>
        <taxon>Dikarya</taxon>
        <taxon>Ascomycota</taxon>
        <taxon>Pezizomycotina</taxon>
        <taxon>Pezizomycetes</taxon>
        <taxon>Pezizales</taxon>
        <taxon>Tuberaceae</taxon>
        <taxon>Tuber</taxon>
    </lineage>
</organism>
<reference evidence="2 3" key="1">
    <citation type="submission" date="2018-03" db="EMBL/GenBank/DDBJ databases">
        <title>Genomes of Pezizomycetes fungi and the evolution of truffles.</title>
        <authorList>
            <person name="Murat C."/>
            <person name="Payen T."/>
            <person name="Noel B."/>
            <person name="Kuo A."/>
            <person name="Martin F.M."/>
        </authorList>
    </citation>
    <scope>NUCLEOTIDE SEQUENCE [LARGE SCALE GENOMIC DNA]</scope>
    <source>
        <strain evidence="2">091103-1</strain>
    </source>
</reference>
<dbReference type="PANTHER" id="PTHR13696:SF99">
    <property type="entry name" value="COBYRINIC ACID AC-DIAMIDE SYNTHASE"/>
    <property type="match status" value="1"/>
</dbReference>
<evidence type="ECO:0000313" key="3">
    <source>
        <dbReference type="Proteomes" id="UP000246991"/>
    </source>
</evidence>
<accession>A0A317SED4</accession>
<sequence length="309" mass="35081">MWSAEDDYIDDFNSTRERNPHFDKVLMSPRSVHFVLKPTEDGTAELSSLPPPFELAPKLHLLPGRLTLHLYEDKIASRWSDIYQGDPLAIRTVTRARSIAEEYAKIYGYDIVIFDTSPSLGALNKAVISLVDGFVVPCNPDMFSLYGIRNIGNSLSIWKKQFETIFHLLSNEKRSNFPDDFVKFLGFTIYNARKYTGSNDWDLATAHFNFAQQIPTTIKTYIKKDIRSHLTDNQLASPIGATAVMHSHSTLPSMAQKYHLPIWKVPSSPRLEAADKSTIAGNRATYEGTRSKYHQFAKDVLDRLDTLYA</sequence>
<dbReference type="SUPFAM" id="SSF52540">
    <property type="entry name" value="P-loop containing nucleoside triphosphate hydrolases"/>
    <property type="match status" value="1"/>
</dbReference>
<keyword evidence="3" id="KW-1185">Reference proteome</keyword>
<dbReference type="Gene3D" id="3.40.50.300">
    <property type="entry name" value="P-loop containing nucleotide triphosphate hydrolases"/>
    <property type="match status" value="1"/>
</dbReference>
<dbReference type="Proteomes" id="UP000246991">
    <property type="component" value="Unassembled WGS sequence"/>
</dbReference>
<dbReference type="InterPro" id="IPR025669">
    <property type="entry name" value="AAA_dom"/>
</dbReference>
<proteinExistence type="predicted"/>
<dbReference type="PANTHER" id="PTHR13696">
    <property type="entry name" value="P-LOOP CONTAINING NUCLEOSIDE TRIPHOSPHATE HYDROLASE"/>
    <property type="match status" value="1"/>
</dbReference>
<comment type="caution">
    <text evidence="2">The sequence shown here is derived from an EMBL/GenBank/DDBJ whole genome shotgun (WGS) entry which is preliminary data.</text>
</comment>